<dbReference type="GO" id="GO:0043565">
    <property type="term" value="F:sequence-specific DNA binding"/>
    <property type="evidence" value="ECO:0007669"/>
    <property type="project" value="TreeGrafter"/>
</dbReference>
<dbReference type="PATRIC" id="fig|658445.3.peg.905"/>
<keyword evidence="5" id="KW-0175">Coiled coil</keyword>
<name>A0A0C5WI70_9GAMM</name>
<evidence type="ECO:0000259" key="6">
    <source>
        <dbReference type="PROSITE" id="PS50931"/>
    </source>
</evidence>
<dbReference type="STRING" id="658445.H744_1c0832"/>
<dbReference type="Gene3D" id="3.40.190.10">
    <property type="entry name" value="Periplasmic binding protein-like II"/>
    <property type="match status" value="2"/>
</dbReference>
<dbReference type="InterPro" id="IPR005119">
    <property type="entry name" value="LysR_subst-bd"/>
</dbReference>
<dbReference type="Gene3D" id="1.10.10.10">
    <property type="entry name" value="Winged helix-like DNA-binding domain superfamily/Winged helix DNA-binding domain"/>
    <property type="match status" value="1"/>
</dbReference>
<evidence type="ECO:0000256" key="2">
    <source>
        <dbReference type="ARBA" id="ARBA00023015"/>
    </source>
</evidence>
<organism evidence="7 8">
    <name type="scientific">Photobacterium gaetbulicola Gung47</name>
    <dbReference type="NCBI Taxonomy" id="658445"/>
    <lineage>
        <taxon>Bacteria</taxon>
        <taxon>Pseudomonadati</taxon>
        <taxon>Pseudomonadota</taxon>
        <taxon>Gammaproteobacteria</taxon>
        <taxon>Vibrionales</taxon>
        <taxon>Vibrionaceae</taxon>
        <taxon>Photobacterium</taxon>
    </lineage>
</organism>
<dbReference type="SUPFAM" id="SSF53850">
    <property type="entry name" value="Periplasmic binding protein-like II"/>
    <property type="match status" value="1"/>
</dbReference>
<dbReference type="PANTHER" id="PTHR30537:SF26">
    <property type="entry name" value="GLYCINE CLEAVAGE SYSTEM TRANSCRIPTIONAL ACTIVATOR"/>
    <property type="match status" value="1"/>
</dbReference>
<accession>A0A0C5WI70</accession>
<evidence type="ECO:0000313" key="7">
    <source>
        <dbReference type="EMBL" id="AJR05857.1"/>
    </source>
</evidence>
<dbReference type="Pfam" id="PF03466">
    <property type="entry name" value="LysR_substrate"/>
    <property type="match status" value="1"/>
</dbReference>
<dbReference type="GO" id="GO:0003700">
    <property type="term" value="F:DNA-binding transcription factor activity"/>
    <property type="evidence" value="ECO:0007669"/>
    <property type="project" value="InterPro"/>
</dbReference>
<keyword evidence="4" id="KW-0804">Transcription</keyword>
<evidence type="ECO:0000256" key="1">
    <source>
        <dbReference type="ARBA" id="ARBA00009437"/>
    </source>
</evidence>
<sequence>MQELSQTEPRAWRTQLPMKKRHNLLPSSLNGLRVFEASARHLSFTLAAEELNVTQSAVSRQIRQLEDKLGFSLFIRHHRSLELSAQGKEIALLLTRQYSELNQTIRQLKTKETGTLRVQVAMSFAVRWLIPRLHSFKSLNPDVNIILSSSMGHDNELLHLEEDDYDIAIYNVPEVHQSSNMPTFLRKEYLAPVYSELLTKTDEPIDVDKLITNYPRLHPTPDQSDWREWLSRNGRSDQIKKDGLTFNTLDMALTSCFAGQGVTITDLMLVVHELQQGYLKLPTGATIVTNNTWQYYYQTISKGDTVTRFIDWMVEEDRKDMAALTCMAEQHGWKIID</sequence>
<keyword evidence="2" id="KW-0805">Transcription regulation</keyword>
<dbReference type="KEGG" id="pgb:H744_1c0832"/>
<evidence type="ECO:0000256" key="4">
    <source>
        <dbReference type="ARBA" id="ARBA00023163"/>
    </source>
</evidence>
<evidence type="ECO:0000256" key="5">
    <source>
        <dbReference type="SAM" id="Coils"/>
    </source>
</evidence>
<dbReference type="EMBL" id="CP005973">
    <property type="protein sequence ID" value="AJR05857.1"/>
    <property type="molecule type" value="Genomic_DNA"/>
</dbReference>
<dbReference type="InterPro" id="IPR000847">
    <property type="entry name" value="LysR_HTH_N"/>
</dbReference>
<dbReference type="Proteomes" id="UP000032303">
    <property type="component" value="Chromosome 1"/>
</dbReference>
<dbReference type="HOGENOM" id="CLU_039613_37_2_6"/>
<reference evidence="7 8" key="1">
    <citation type="submission" date="2013-05" db="EMBL/GenBank/DDBJ databases">
        <title>Complete genome sequence of the lipase-producing bacterium Photobacterium gaetbulicola Gung47.</title>
        <authorList>
            <person name="Kim Y.-O."/>
        </authorList>
    </citation>
    <scope>NUCLEOTIDE SEQUENCE [LARGE SCALE GENOMIC DNA]</scope>
    <source>
        <strain evidence="7 8">Gung47</strain>
    </source>
</reference>
<dbReference type="SUPFAM" id="SSF46785">
    <property type="entry name" value="Winged helix' DNA-binding domain"/>
    <property type="match status" value="1"/>
</dbReference>
<dbReference type="InterPro" id="IPR036388">
    <property type="entry name" value="WH-like_DNA-bd_sf"/>
</dbReference>
<dbReference type="InterPro" id="IPR036390">
    <property type="entry name" value="WH_DNA-bd_sf"/>
</dbReference>
<keyword evidence="8" id="KW-1185">Reference proteome</keyword>
<dbReference type="GO" id="GO:0006351">
    <property type="term" value="P:DNA-templated transcription"/>
    <property type="evidence" value="ECO:0007669"/>
    <property type="project" value="TreeGrafter"/>
</dbReference>
<dbReference type="FunFam" id="1.10.10.10:FF:000038">
    <property type="entry name" value="Glycine cleavage system transcriptional activator"/>
    <property type="match status" value="1"/>
</dbReference>
<dbReference type="AlphaFoldDB" id="A0A0C5WI70"/>
<feature type="domain" description="HTH lysR-type" evidence="6">
    <location>
        <begin position="29"/>
        <end position="84"/>
    </location>
</feature>
<dbReference type="InterPro" id="IPR058163">
    <property type="entry name" value="LysR-type_TF_proteobact-type"/>
</dbReference>
<protein>
    <recommendedName>
        <fullName evidence="6">HTH lysR-type domain-containing protein</fullName>
    </recommendedName>
</protein>
<gene>
    <name evidence="7" type="ORF">H744_1c0832</name>
</gene>
<dbReference type="PANTHER" id="PTHR30537">
    <property type="entry name" value="HTH-TYPE TRANSCRIPTIONAL REGULATOR"/>
    <property type="match status" value="1"/>
</dbReference>
<comment type="similarity">
    <text evidence="1">Belongs to the LysR transcriptional regulatory family.</text>
</comment>
<evidence type="ECO:0000256" key="3">
    <source>
        <dbReference type="ARBA" id="ARBA00023125"/>
    </source>
</evidence>
<dbReference type="Pfam" id="PF00126">
    <property type="entry name" value="HTH_1"/>
    <property type="match status" value="1"/>
</dbReference>
<proteinExistence type="inferred from homology"/>
<feature type="coiled-coil region" evidence="5">
    <location>
        <begin position="48"/>
        <end position="111"/>
    </location>
</feature>
<keyword evidence="3" id="KW-0238">DNA-binding</keyword>
<dbReference type="PROSITE" id="PS50931">
    <property type="entry name" value="HTH_LYSR"/>
    <property type="match status" value="1"/>
</dbReference>
<dbReference type="PRINTS" id="PR00039">
    <property type="entry name" value="HTHLYSR"/>
</dbReference>
<evidence type="ECO:0000313" key="8">
    <source>
        <dbReference type="Proteomes" id="UP000032303"/>
    </source>
</evidence>